<sequence>MTRNWSWLKENVEPLVALALAITVSVLGIVDVVSVELVNKAIPLTLAVFAFALLRDRWRRDASDLEVKSTLGASSVTLQDVAAQLAQLRALNSLLVQAQQSLDEVSTVRVLTGPAISEALAEARERTDRWSFRGGTGTYTRVVTLPECVEKARRDRRSLSFRLEILDPSDIDLCEEYARLYRSLSDDPDAQEKGWDGDGTRRELYATILASCWHKEMYGPLSVEVGLSKAISTFRWDLSSRSLIITQRGPRFPAMVIDSGRYYYDCWSTELQTSFEQCRKLPLELARRVPLGVRPQTGDVRRLFDVLGLQLPTEYTDADVSKIVEKALNDRDPYTRGAGDSGAAV</sequence>
<keyword evidence="1" id="KW-1133">Transmembrane helix</keyword>
<evidence type="ECO:0000313" key="3">
    <source>
        <dbReference type="Proteomes" id="UP001597053"/>
    </source>
</evidence>
<evidence type="ECO:0000256" key="1">
    <source>
        <dbReference type="SAM" id="Phobius"/>
    </source>
</evidence>
<comment type="caution">
    <text evidence="2">The sequence shown here is derived from an EMBL/GenBank/DDBJ whole genome shotgun (WGS) entry which is preliminary data.</text>
</comment>
<reference evidence="3" key="1">
    <citation type="journal article" date="2019" name="Int. J. Syst. Evol. Microbiol.">
        <title>The Global Catalogue of Microorganisms (GCM) 10K type strain sequencing project: providing services to taxonomists for standard genome sequencing and annotation.</title>
        <authorList>
            <consortium name="The Broad Institute Genomics Platform"/>
            <consortium name="The Broad Institute Genome Sequencing Center for Infectious Disease"/>
            <person name="Wu L."/>
            <person name="Ma J."/>
        </authorList>
    </citation>
    <scope>NUCLEOTIDE SEQUENCE [LARGE SCALE GENOMIC DNA]</scope>
    <source>
        <strain evidence="3">JCM 32148</strain>
    </source>
</reference>
<name>A0ABW2ZZC7_9ACTN</name>
<dbReference type="EMBL" id="JBHTHM010000292">
    <property type="protein sequence ID" value="MFD0784030.1"/>
    <property type="molecule type" value="Genomic_DNA"/>
</dbReference>
<evidence type="ECO:0000313" key="2">
    <source>
        <dbReference type="EMBL" id="MFD0784030.1"/>
    </source>
</evidence>
<keyword evidence="3" id="KW-1185">Reference proteome</keyword>
<organism evidence="2 3">
    <name type="scientific">Micromonospora azadirachtae</name>
    <dbReference type="NCBI Taxonomy" id="1970735"/>
    <lineage>
        <taxon>Bacteria</taxon>
        <taxon>Bacillati</taxon>
        <taxon>Actinomycetota</taxon>
        <taxon>Actinomycetes</taxon>
        <taxon>Micromonosporales</taxon>
        <taxon>Micromonosporaceae</taxon>
        <taxon>Micromonospora</taxon>
    </lineage>
</organism>
<keyword evidence="1" id="KW-0472">Membrane</keyword>
<feature type="transmembrane region" description="Helical" evidence="1">
    <location>
        <begin position="12"/>
        <end position="31"/>
    </location>
</feature>
<protein>
    <submittedName>
        <fullName evidence="2">Uncharacterized protein</fullName>
    </submittedName>
</protein>
<dbReference type="Proteomes" id="UP001597053">
    <property type="component" value="Unassembled WGS sequence"/>
</dbReference>
<gene>
    <name evidence="2" type="ORF">ACFQZ8_08895</name>
</gene>
<keyword evidence="1" id="KW-0812">Transmembrane</keyword>
<proteinExistence type="predicted"/>
<accession>A0ABW2ZZC7</accession>